<dbReference type="Gene3D" id="3.10.110.10">
    <property type="entry name" value="Ubiquitin Conjugating Enzyme"/>
    <property type="match status" value="1"/>
</dbReference>
<evidence type="ECO:0000259" key="7">
    <source>
        <dbReference type="PROSITE" id="PS50127"/>
    </source>
</evidence>
<dbReference type="PROSITE" id="PS50127">
    <property type="entry name" value="UBC_2"/>
    <property type="match status" value="1"/>
</dbReference>
<feature type="domain" description="RanBP2-type" evidence="8">
    <location>
        <begin position="56"/>
        <end position="85"/>
    </location>
</feature>
<dbReference type="PANTHER" id="PTHR46116:SF39">
    <property type="entry name" value="BACULOVIRAL IAP REPEAT-CONTAINING PROTEIN 6"/>
    <property type="match status" value="1"/>
</dbReference>
<comment type="caution">
    <text evidence="9">The sequence shown here is derived from an EMBL/GenBank/DDBJ whole genome shotgun (WGS) entry which is preliminary data.</text>
</comment>
<evidence type="ECO:0000256" key="3">
    <source>
        <dbReference type="ARBA" id="ARBA00022771"/>
    </source>
</evidence>
<dbReference type="SMART" id="SM00212">
    <property type="entry name" value="UBCc"/>
    <property type="match status" value="1"/>
</dbReference>
<name>A0AAW1P8M4_9CHLO</name>
<keyword evidence="10" id="KW-1185">Reference proteome</keyword>
<keyword evidence="2" id="KW-0479">Metal-binding</keyword>
<keyword evidence="5" id="KW-0862">Zinc</keyword>
<evidence type="ECO:0008006" key="11">
    <source>
        <dbReference type="Google" id="ProtNLM"/>
    </source>
</evidence>
<reference evidence="9 10" key="1">
    <citation type="journal article" date="2024" name="Nat. Commun.">
        <title>Phylogenomics reveals the evolutionary origins of lichenization in chlorophyte algae.</title>
        <authorList>
            <person name="Puginier C."/>
            <person name="Libourel C."/>
            <person name="Otte J."/>
            <person name="Skaloud P."/>
            <person name="Haon M."/>
            <person name="Grisel S."/>
            <person name="Petersen M."/>
            <person name="Berrin J.G."/>
            <person name="Delaux P.M."/>
            <person name="Dal Grande F."/>
            <person name="Keller J."/>
        </authorList>
    </citation>
    <scope>NUCLEOTIDE SEQUENCE [LARGE SCALE GENOMIC DNA]</scope>
    <source>
        <strain evidence="9 10">SAG 2043</strain>
    </source>
</reference>
<dbReference type="GO" id="GO:0008270">
    <property type="term" value="F:zinc ion binding"/>
    <property type="evidence" value="ECO:0007669"/>
    <property type="project" value="UniProtKB-KW"/>
</dbReference>
<dbReference type="PROSITE" id="PS50199">
    <property type="entry name" value="ZF_RANBP2_2"/>
    <property type="match status" value="1"/>
</dbReference>
<evidence type="ECO:0000256" key="2">
    <source>
        <dbReference type="ARBA" id="ARBA00022723"/>
    </source>
</evidence>
<evidence type="ECO:0000256" key="6">
    <source>
        <dbReference type="PROSITE-ProRule" id="PRU00322"/>
    </source>
</evidence>
<dbReference type="Pfam" id="PF00179">
    <property type="entry name" value="UQ_con"/>
    <property type="match status" value="1"/>
</dbReference>
<dbReference type="PANTHER" id="PTHR46116">
    <property type="entry name" value="(E3-INDEPENDENT) E2 UBIQUITIN-CONJUGATING ENZYME"/>
    <property type="match status" value="1"/>
</dbReference>
<accession>A0AAW1P8M4</accession>
<dbReference type="EMBL" id="JALJOR010000017">
    <property type="protein sequence ID" value="KAK9804781.1"/>
    <property type="molecule type" value="Genomic_DNA"/>
</dbReference>
<dbReference type="InterPro" id="IPR016135">
    <property type="entry name" value="UBQ-conjugating_enzyme/RWD"/>
</dbReference>
<evidence type="ECO:0000256" key="1">
    <source>
        <dbReference type="ARBA" id="ARBA00022679"/>
    </source>
</evidence>
<organism evidence="9 10">
    <name type="scientific">[Myrmecia] bisecta</name>
    <dbReference type="NCBI Taxonomy" id="41462"/>
    <lineage>
        <taxon>Eukaryota</taxon>
        <taxon>Viridiplantae</taxon>
        <taxon>Chlorophyta</taxon>
        <taxon>core chlorophytes</taxon>
        <taxon>Trebouxiophyceae</taxon>
        <taxon>Trebouxiales</taxon>
        <taxon>Trebouxiaceae</taxon>
        <taxon>Myrmecia</taxon>
    </lineage>
</organism>
<dbReference type="SUPFAM" id="SSF54495">
    <property type="entry name" value="UBC-like"/>
    <property type="match status" value="1"/>
</dbReference>
<dbReference type="Proteomes" id="UP001489004">
    <property type="component" value="Unassembled WGS sequence"/>
</dbReference>
<dbReference type="AlphaFoldDB" id="A0AAW1P8M4"/>
<evidence type="ECO:0000256" key="4">
    <source>
        <dbReference type="ARBA" id="ARBA00022786"/>
    </source>
</evidence>
<feature type="domain" description="UBC core" evidence="7">
    <location>
        <begin position="511"/>
        <end position="676"/>
    </location>
</feature>
<sequence>MDTCDLTTNVMGQPAAKRRKHQRAAQQYWECTACTFINENMAALQCELCAEKRPPEPGEWTCDRCTCINKQDVEQCSVCAAPNPSAASGSAARDDVMLLEDDSLPHKSQASGADGKGMASPSGAGGDIFVLDSCSCRHARADLAAHMQQRLQSLPLDLATLLGHFCCPKSGCGATLARRDLQHVLGAQAAKQVDAAIVNAAQRHQQWVAWAFKASSSLASPINCPACTTAPMAAVVGLATLSATELGDALKAHGETKLPRKQAERTGYGGGIEEHDGGYYHMADLPLGICAAVHGGPLALCLRWLLQNDSLMDIGKRCDLYREVLKLLQRLGSCMDCIPLLQRPAVYSSKRAAGGSSGSGDEEEDGDAPSVLDCLRVLNIQCDVFKRSAEELGEGADDVAVLSMALDIKDTFDQLSSAAASVQRAQPAAPTPTPAAQPDAQVDVDLTVDEGPASSRPANGDAQKQLEKRYLEALKPLRYTNQAVLEGGDFYFRQQAAAVSKQAGGGQQMKTRLRRLVEEHSSLSTSLPLAWGSSIFLAADDTRLDVLRALIIGPGPDSPYANGAFLFNILMPANYPSSPPSVQFLTTGGGRVGFNPNLYPCGKVCLSLLGTWSGPGWVPGESTLLQVLVSIQSMILVDDPYFNEPGFEGSRGSARGNAAAEDYNAELRVNTLKFGILTALEKPPPAFAEVLRHHFSLKKQEIEEQCQRWVAQGAAVAGRPRHHQYHTYHGDKEDIKQTAAKVCAALKKL</sequence>
<dbReference type="InterPro" id="IPR000608">
    <property type="entry name" value="UBC"/>
</dbReference>
<keyword evidence="4" id="KW-0833">Ubl conjugation pathway</keyword>
<gene>
    <name evidence="9" type="ORF">WJX72_005025</name>
</gene>
<dbReference type="CDD" id="cd23810">
    <property type="entry name" value="UBCc_BIRC6"/>
    <property type="match status" value="1"/>
</dbReference>
<dbReference type="Gene3D" id="2.30.30.380">
    <property type="entry name" value="Zn-finger domain of Sec23/24"/>
    <property type="match status" value="1"/>
</dbReference>
<evidence type="ECO:0000256" key="5">
    <source>
        <dbReference type="ARBA" id="ARBA00022833"/>
    </source>
</evidence>
<dbReference type="SMART" id="SM00547">
    <property type="entry name" value="ZnF_RBZ"/>
    <property type="match status" value="2"/>
</dbReference>
<dbReference type="InterPro" id="IPR001876">
    <property type="entry name" value="Znf_RanBP2"/>
</dbReference>
<keyword evidence="3 6" id="KW-0863">Zinc-finger</keyword>
<dbReference type="Gene3D" id="4.10.1060.10">
    <property type="entry name" value="Zinc finger, RanBP2-type"/>
    <property type="match status" value="1"/>
</dbReference>
<evidence type="ECO:0000313" key="9">
    <source>
        <dbReference type="EMBL" id="KAK9804781.1"/>
    </source>
</evidence>
<evidence type="ECO:0000313" key="10">
    <source>
        <dbReference type="Proteomes" id="UP001489004"/>
    </source>
</evidence>
<keyword evidence="1" id="KW-0808">Transferase</keyword>
<dbReference type="PROSITE" id="PS01358">
    <property type="entry name" value="ZF_RANBP2_1"/>
    <property type="match status" value="1"/>
</dbReference>
<evidence type="ECO:0000259" key="8">
    <source>
        <dbReference type="PROSITE" id="PS50199"/>
    </source>
</evidence>
<dbReference type="GO" id="GO:0016740">
    <property type="term" value="F:transferase activity"/>
    <property type="evidence" value="ECO:0007669"/>
    <property type="project" value="UniProtKB-KW"/>
</dbReference>
<proteinExistence type="predicted"/>
<protein>
    <recommendedName>
        <fullName evidence="11">UBC core domain-containing protein</fullName>
    </recommendedName>
</protein>